<keyword evidence="3" id="KW-1185">Reference proteome</keyword>
<evidence type="ECO:0000313" key="2">
    <source>
        <dbReference type="EMBL" id="ADY27654.1"/>
    </source>
</evidence>
<feature type="domain" description="N-acetyltransferase" evidence="1">
    <location>
        <begin position="5"/>
        <end position="92"/>
    </location>
</feature>
<dbReference type="RefSeq" id="WP_013623161.1">
    <property type="nucleotide sequence ID" value="NC_015170.1"/>
</dbReference>
<dbReference type="AlphaFoldDB" id="F0RQU5"/>
<name>F0RQU5_DEIPM</name>
<gene>
    <name evidence="2" type="ordered locus">Deipr_2537</name>
</gene>
<dbReference type="InterPro" id="IPR045057">
    <property type="entry name" value="Gcn5-rel_NAT"/>
</dbReference>
<reference evidence="3" key="1">
    <citation type="submission" date="2011-02" db="EMBL/GenBank/DDBJ databases">
        <title>The complete sequence of plasmid3 of Deinococcus proteolyticus DSM 20540.</title>
        <authorList>
            <consortium name="US DOE Joint Genome Institute (JGI-PGF)"/>
            <person name="Lucas S."/>
            <person name="Copeland A."/>
            <person name="Lapidus A."/>
            <person name="Bruce D."/>
            <person name="Goodwin L."/>
            <person name="Pitluck S."/>
            <person name="Kyrpides N."/>
            <person name="Mavromatis K."/>
            <person name="Pagani I."/>
            <person name="Ivanova N."/>
            <person name="Ovchinnikova G."/>
            <person name="Zeytun A."/>
            <person name="Detter J.C."/>
            <person name="Han C."/>
            <person name="Land M."/>
            <person name="Hauser L."/>
            <person name="Markowitz V."/>
            <person name="Cheng J.-F."/>
            <person name="Hugenholtz P."/>
            <person name="Woyke T."/>
            <person name="Wu D."/>
            <person name="Pukall R."/>
            <person name="Steenblock K."/>
            <person name="Brambilla E."/>
            <person name="Klenk H.-P."/>
            <person name="Eisen J.A."/>
        </authorList>
    </citation>
    <scope>NUCLEOTIDE SEQUENCE [LARGE SCALE GENOMIC DNA]</scope>
    <source>
        <strain evidence="3">ATCC 35074 / DSM 20540 / JCM 6276 / NBRC 101906 / NCIMB 13154 / VKM Ac-1939 / CCM 2703 / MRP</strain>
        <plasmid evidence="3">Plasmid pDEIPR03</plasmid>
    </source>
</reference>
<dbReference type="EMBL" id="CP002539">
    <property type="protein sequence ID" value="ADY27654.1"/>
    <property type="molecule type" value="Genomic_DNA"/>
</dbReference>
<dbReference type="KEGG" id="dpt:Deipr_2537"/>
<dbReference type="InterPro" id="IPR031165">
    <property type="entry name" value="GNAT_YJDJ"/>
</dbReference>
<keyword evidence="2" id="KW-0614">Plasmid</keyword>
<proteinExistence type="predicted"/>
<evidence type="ECO:0000259" key="1">
    <source>
        <dbReference type="PROSITE" id="PS51729"/>
    </source>
</evidence>
<dbReference type="OrthoDB" id="9793389at2"/>
<dbReference type="eggNOG" id="COG2388">
    <property type="taxonomic scope" value="Bacteria"/>
</dbReference>
<dbReference type="Proteomes" id="UP000007718">
    <property type="component" value="Plasmid pDEIPR03"/>
</dbReference>
<dbReference type="CDD" id="cd04301">
    <property type="entry name" value="NAT_SF"/>
    <property type="match status" value="1"/>
</dbReference>
<organism evidence="2 3">
    <name type="scientific">Deinococcus proteolyticus (strain ATCC 35074 / DSM 20540 / JCM 6276 / NBRC 101906 / NCIMB 13154 / VKM Ac-1939 / CCM 2703 / MRP)</name>
    <dbReference type="NCBI Taxonomy" id="693977"/>
    <lineage>
        <taxon>Bacteria</taxon>
        <taxon>Thermotogati</taxon>
        <taxon>Deinococcota</taxon>
        <taxon>Deinococci</taxon>
        <taxon>Deinococcales</taxon>
        <taxon>Deinococcaceae</taxon>
        <taxon>Deinococcus</taxon>
    </lineage>
</organism>
<evidence type="ECO:0000313" key="3">
    <source>
        <dbReference type="Proteomes" id="UP000007718"/>
    </source>
</evidence>
<protein>
    <recommendedName>
        <fullName evidence="1">N-acetyltransferase domain-containing protein</fullName>
    </recommendedName>
</protein>
<dbReference type="PROSITE" id="PS51729">
    <property type="entry name" value="GNAT_YJDJ"/>
    <property type="match status" value="1"/>
</dbReference>
<sequence>MAEVKRNDSTGRYELSQGGKVVGFAEFKNVGDGAVMLPHTEVDEGHEGEGLGSQLAKYALDNIRAQGKLVVPMCRFIAAYIGKHPEYTDLVHPQQRGIFGL</sequence>
<dbReference type="Pfam" id="PF14542">
    <property type="entry name" value="Acetyltransf_CG"/>
    <property type="match status" value="1"/>
</dbReference>
<accession>F0RQU5</accession>
<reference evidence="2 3" key="2">
    <citation type="journal article" date="2012" name="Stand. Genomic Sci.">
        <title>Complete genome sequence of the orange-red pigmented, radioresistant Deinococcus proteolyticus type strain (MRP(T)).</title>
        <authorList>
            <person name="Copeland A."/>
            <person name="Zeytun A."/>
            <person name="Yassawong M."/>
            <person name="Nolan M."/>
            <person name="Lucas S."/>
            <person name="Hammon N."/>
            <person name="Deshpande S."/>
            <person name="Cheng J.F."/>
            <person name="Han C."/>
            <person name="Tapia R."/>
            <person name="Goodwin L.A."/>
            <person name="Pitluck S."/>
            <person name="Mavromatis K."/>
            <person name="Liolios K."/>
            <person name="Pagani I."/>
            <person name="Ivanova N."/>
            <person name="Mikhailova N."/>
            <person name="Pati A."/>
            <person name="Chen A."/>
            <person name="Palaniappan K."/>
            <person name="Land M."/>
            <person name="Hauser L."/>
            <person name="Jeffries C.D."/>
            <person name="Brambilla E.M."/>
            <person name="Rohde M."/>
            <person name="Sikorski J."/>
            <person name="Pukall R."/>
            <person name="Goker M."/>
            <person name="Detter J.C."/>
            <person name="Woyke T."/>
            <person name="Bristow J."/>
            <person name="Eisen J.A."/>
            <person name="Markowitz V."/>
            <person name="Hugenholtz P."/>
            <person name="Kyrpides N.C."/>
            <person name="Klenk H.P."/>
            <person name="Lapidus A."/>
        </authorList>
    </citation>
    <scope>NUCLEOTIDE SEQUENCE [LARGE SCALE GENOMIC DNA]</scope>
    <source>
        <strain evidence="3">ATCC 35074 / DSM 20540 / JCM 6276 / NBRC 101906 / NCIMB 13154 / VKM Ac-1939 / CCM 2703 / MRP</strain>
        <plasmid evidence="3">Plasmid pDEIPR03</plasmid>
    </source>
</reference>
<dbReference type="PANTHER" id="PTHR31435:SF10">
    <property type="entry name" value="BSR4717 PROTEIN"/>
    <property type="match status" value="1"/>
</dbReference>
<dbReference type="HOGENOM" id="CLU_132888_0_0_0"/>
<dbReference type="PANTHER" id="PTHR31435">
    <property type="entry name" value="PROTEIN NATD1"/>
    <property type="match status" value="1"/>
</dbReference>
<geneLocation type="plasmid" evidence="2 3">
    <name>pDEIPR03</name>
</geneLocation>
<dbReference type="InterPro" id="IPR016181">
    <property type="entry name" value="Acyl_CoA_acyltransferase"/>
</dbReference>
<dbReference type="SUPFAM" id="SSF55729">
    <property type="entry name" value="Acyl-CoA N-acyltransferases (Nat)"/>
    <property type="match status" value="1"/>
</dbReference>
<dbReference type="Gene3D" id="3.40.630.30">
    <property type="match status" value="1"/>
</dbReference>